<dbReference type="AlphaFoldDB" id="A0A9W8LTA2"/>
<reference evidence="7" key="1">
    <citation type="submission" date="2022-07" db="EMBL/GenBank/DDBJ databases">
        <title>Phylogenomic reconstructions and comparative analyses of Kickxellomycotina fungi.</title>
        <authorList>
            <person name="Reynolds N.K."/>
            <person name="Stajich J.E."/>
            <person name="Barry K."/>
            <person name="Grigoriev I.V."/>
            <person name="Crous P."/>
            <person name="Smith M.E."/>
        </authorList>
    </citation>
    <scope>NUCLEOTIDE SEQUENCE</scope>
    <source>
        <strain evidence="7">NRRL 1565</strain>
    </source>
</reference>
<dbReference type="InterPro" id="IPR027450">
    <property type="entry name" value="AlkB-like"/>
</dbReference>
<evidence type="ECO:0000256" key="1">
    <source>
        <dbReference type="ARBA" id="ARBA00022723"/>
    </source>
</evidence>
<dbReference type="GO" id="GO:0005737">
    <property type="term" value="C:cytoplasm"/>
    <property type="evidence" value="ECO:0007669"/>
    <property type="project" value="TreeGrafter"/>
</dbReference>
<feature type="binding site" evidence="5">
    <location>
        <position position="261"/>
    </location>
    <ligand>
        <name>Fe cation</name>
        <dbReference type="ChEBI" id="CHEBI:24875"/>
        <note>catalytic</note>
    </ligand>
</feature>
<dbReference type="Gene3D" id="2.60.120.590">
    <property type="entry name" value="Alpha-ketoglutarate-dependent dioxygenase AlkB-like"/>
    <property type="match status" value="1"/>
</dbReference>
<proteinExistence type="predicted"/>
<dbReference type="EMBL" id="JANBUO010001095">
    <property type="protein sequence ID" value="KAJ2799878.1"/>
    <property type="molecule type" value="Genomic_DNA"/>
</dbReference>
<dbReference type="InterPro" id="IPR004574">
    <property type="entry name" value="Alkb"/>
</dbReference>
<keyword evidence="1 5" id="KW-0479">Metal-binding</keyword>
<dbReference type="InterPro" id="IPR005123">
    <property type="entry name" value="Oxoglu/Fe-dep_dioxygenase_dom"/>
</dbReference>
<evidence type="ECO:0000256" key="5">
    <source>
        <dbReference type="PIRSR" id="PIRSR604574-2"/>
    </source>
</evidence>
<feature type="domain" description="Fe2OG dioxygenase" evidence="6">
    <location>
        <begin position="242"/>
        <end position="369"/>
    </location>
</feature>
<evidence type="ECO:0000313" key="7">
    <source>
        <dbReference type="EMBL" id="KAJ2799878.1"/>
    </source>
</evidence>
<dbReference type="SUPFAM" id="SSF51197">
    <property type="entry name" value="Clavaminate synthase-like"/>
    <property type="match status" value="1"/>
</dbReference>
<feature type="binding site" evidence="5">
    <location>
        <position position="317"/>
    </location>
    <ligand>
        <name>Fe cation</name>
        <dbReference type="ChEBI" id="CHEBI:24875"/>
        <note>catalytic</note>
    </ligand>
</feature>
<comment type="cofactor">
    <cofactor evidence="5">
        <name>Fe(2+)</name>
        <dbReference type="ChEBI" id="CHEBI:29033"/>
    </cofactor>
    <text evidence="5">Binds 1 Fe(2+) ion per subunit.</text>
</comment>
<dbReference type="GO" id="GO:0051213">
    <property type="term" value="F:dioxygenase activity"/>
    <property type="evidence" value="ECO:0007669"/>
    <property type="project" value="UniProtKB-KW"/>
</dbReference>
<evidence type="ECO:0000259" key="6">
    <source>
        <dbReference type="PROSITE" id="PS51471"/>
    </source>
</evidence>
<dbReference type="GO" id="GO:0005634">
    <property type="term" value="C:nucleus"/>
    <property type="evidence" value="ECO:0007669"/>
    <property type="project" value="TreeGrafter"/>
</dbReference>
<keyword evidence="3" id="KW-0560">Oxidoreductase</keyword>
<evidence type="ECO:0000256" key="3">
    <source>
        <dbReference type="ARBA" id="ARBA00023002"/>
    </source>
</evidence>
<sequence>MQQQQTAFRRAEKKHKARRGLPNLADVIDVSTIDASDGAAVRQLSLTRDMCQPSALPFQTFCQDRPPAYTLRDHPGLIVIPNPFTAEAQRWLARKCLCDCTRPPNRTNLDPFFDLPSQSLFALASLPSNNRLANTSMREESQHLVASRVQSDSIDAGISRPKGRIYTQSAPAADLLEHLRWCTLGQQYNWTTKEYDLGTSAFDRELNALMHSIAEAISDPAYAACDGSEDWPRINSYDGSEFVSQAGIINYYDDRASMAGHVDKTEESMDAPLISLSVGLSCIYLIGGPTRDTEPTPLLLRSGDVLAMCGDSRLAFHGVPRVLPDTAPEYLTQPNAGDADDVAARYPEWHNFAVYLGTHRINCNARKCSQK</sequence>
<organism evidence="7 8">
    <name type="scientific">Coemansia guatemalensis</name>
    <dbReference type="NCBI Taxonomy" id="2761395"/>
    <lineage>
        <taxon>Eukaryota</taxon>
        <taxon>Fungi</taxon>
        <taxon>Fungi incertae sedis</taxon>
        <taxon>Zoopagomycota</taxon>
        <taxon>Kickxellomycotina</taxon>
        <taxon>Kickxellomycetes</taxon>
        <taxon>Kickxellales</taxon>
        <taxon>Kickxellaceae</taxon>
        <taxon>Coemansia</taxon>
    </lineage>
</organism>
<keyword evidence="4 5" id="KW-0408">Iron</keyword>
<keyword evidence="2" id="KW-0223">Dioxygenase</keyword>
<dbReference type="GO" id="GO:0046872">
    <property type="term" value="F:metal ion binding"/>
    <property type="evidence" value="ECO:0007669"/>
    <property type="project" value="UniProtKB-KW"/>
</dbReference>
<evidence type="ECO:0000256" key="2">
    <source>
        <dbReference type="ARBA" id="ARBA00022964"/>
    </source>
</evidence>
<comment type="caution">
    <text evidence="7">The sequence shown here is derived from an EMBL/GenBank/DDBJ whole genome shotgun (WGS) entry which is preliminary data.</text>
</comment>
<dbReference type="PROSITE" id="PS51471">
    <property type="entry name" value="FE2OG_OXY"/>
    <property type="match status" value="1"/>
</dbReference>
<feature type="binding site" evidence="5">
    <location>
        <position position="263"/>
    </location>
    <ligand>
        <name>Fe cation</name>
        <dbReference type="ChEBI" id="CHEBI:24875"/>
        <note>catalytic</note>
    </ligand>
</feature>
<dbReference type="Pfam" id="PF13532">
    <property type="entry name" value="2OG-FeII_Oxy_2"/>
    <property type="match status" value="1"/>
</dbReference>
<evidence type="ECO:0000256" key="4">
    <source>
        <dbReference type="ARBA" id="ARBA00023004"/>
    </source>
</evidence>
<accession>A0A9W8LTA2</accession>
<dbReference type="PANTHER" id="PTHR16557">
    <property type="entry name" value="ALKYLATED DNA REPAIR PROTEIN ALKB-RELATED"/>
    <property type="match status" value="1"/>
</dbReference>
<dbReference type="PANTHER" id="PTHR16557:SF2">
    <property type="entry name" value="NUCLEIC ACID DIOXYGENASE ALKBH1"/>
    <property type="match status" value="1"/>
</dbReference>
<protein>
    <recommendedName>
        <fullName evidence="6">Fe2OG dioxygenase domain-containing protein</fullName>
    </recommendedName>
</protein>
<evidence type="ECO:0000313" key="8">
    <source>
        <dbReference type="Proteomes" id="UP001140094"/>
    </source>
</evidence>
<gene>
    <name evidence="7" type="ORF">H4R20_004265</name>
</gene>
<dbReference type="Proteomes" id="UP001140094">
    <property type="component" value="Unassembled WGS sequence"/>
</dbReference>
<name>A0A9W8LTA2_9FUNG</name>
<dbReference type="OrthoDB" id="6614653at2759"/>
<dbReference type="InterPro" id="IPR037151">
    <property type="entry name" value="AlkB-like_sf"/>
</dbReference>
<keyword evidence="8" id="KW-1185">Reference proteome</keyword>